<dbReference type="GO" id="GO:0016301">
    <property type="term" value="F:kinase activity"/>
    <property type="evidence" value="ECO:0007669"/>
    <property type="project" value="InterPro"/>
</dbReference>
<evidence type="ECO:0000313" key="5">
    <source>
        <dbReference type="Proteomes" id="UP000026739"/>
    </source>
</evidence>
<dbReference type="SUPFAM" id="SSF52540">
    <property type="entry name" value="P-loop containing nucleoside triphosphate hydrolases"/>
    <property type="match status" value="1"/>
</dbReference>
<gene>
    <name evidence="4" type="ORF">V466_28360</name>
</gene>
<evidence type="ECO:0000259" key="3">
    <source>
        <dbReference type="Pfam" id="PF06414"/>
    </source>
</evidence>
<organism evidence="4 5">
    <name type="scientific">Pseudomonas mandelii PD30</name>
    <dbReference type="NCBI Taxonomy" id="1419583"/>
    <lineage>
        <taxon>Bacteria</taxon>
        <taxon>Pseudomonadati</taxon>
        <taxon>Pseudomonadota</taxon>
        <taxon>Gammaproteobacteria</taxon>
        <taxon>Pseudomonadales</taxon>
        <taxon>Pseudomonadaceae</taxon>
        <taxon>Pseudomonas</taxon>
    </lineage>
</organism>
<feature type="domain" description="Zeta toxin" evidence="3">
    <location>
        <begin position="32"/>
        <end position="201"/>
    </location>
</feature>
<dbReference type="InterPro" id="IPR027417">
    <property type="entry name" value="P-loop_NTPase"/>
</dbReference>
<dbReference type="AlphaFoldDB" id="A0A059KV94"/>
<accession>A0A059KV94</accession>
<dbReference type="InterPro" id="IPR010488">
    <property type="entry name" value="Zeta_toxin_domain"/>
</dbReference>
<dbReference type="Proteomes" id="UP000026739">
    <property type="component" value="Unassembled WGS sequence"/>
</dbReference>
<proteinExistence type="predicted"/>
<keyword evidence="1" id="KW-0547">Nucleotide-binding</keyword>
<protein>
    <submittedName>
        <fullName evidence="4">Zeta toxin family protein</fullName>
    </submittedName>
</protein>
<evidence type="ECO:0000256" key="2">
    <source>
        <dbReference type="ARBA" id="ARBA00022840"/>
    </source>
</evidence>
<evidence type="ECO:0000256" key="1">
    <source>
        <dbReference type="ARBA" id="ARBA00022741"/>
    </source>
</evidence>
<dbReference type="Gene3D" id="3.40.50.300">
    <property type="entry name" value="P-loop containing nucleotide triphosphate hydrolases"/>
    <property type="match status" value="1"/>
</dbReference>
<sequence>MSNKYAYTKQDVEKVFHEMEEGLFASRTPGADDESVPKMLVVVGVEGAGKTHLLNELLNTSRYSNYVPLYEPEYRTRHPHYDEIEKHGVVYAYKQTEAFVRDLGAMIFEKSLEDKYSIIMEAGLETHEFAGFQSGEHACLYEYEVHVIASKKDFAHVSTIVRALDSVKENKLERFVSLRDIDAGMANANAVLNAFEEACSKVPGSEITLYERNFGTDKKSRMICRSQCTKVGELRPQPISNGSVSVPVAMNQVRIEYESGAVLFGVYKAFSDIADGAIFHRYGREKMVLECHAALAGTLHLDRKDAELAVNNLYSYILKYAIR</sequence>
<dbReference type="Pfam" id="PF06414">
    <property type="entry name" value="Zeta_toxin"/>
    <property type="match status" value="1"/>
</dbReference>
<comment type="caution">
    <text evidence="4">The sequence shown here is derived from an EMBL/GenBank/DDBJ whole genome shotgun (WGS) entry which is preliminary data.</text>
</comment>
<evidence type="ECO:0000313" key="4">
    <source>
        <dbReference type="EMBL" id="KDD65634.1"/>
    </source>
</evidence>
<dbReference type="RefSeq" id="WP_197281790.1">
    <property type="nucleotide sequence ID" value="NZ_AZQQ01000108.1"/>
</dbReference>
<name>A0A059KV94_9PSED</name>
<dbReference type="EMBL" id="AZQQ01000108">
    <property type="protein sequence ID" value="KDD65634.1"/>
    <property type="molecule type" value="Genomic_DNA"/>
</dbReference>
<reference evidence="4 5" key="1">
    <citation type="submission" date="2013-12" db="EMBL/GenBank/DDBJ databases">
        <authorList>
            <person name="Formusa P.A."/>
            <person name="Habash M."/>
            <person name="Lee H."/>
            <person name="Trevors J.T."/>
        </authorList>
    </citation>
    <scope>NUCLEOTIDE SEQUENCE [LARGE SCALE GENOMIC DNA]</scope>
    <source>
        <strain evidence="4 5">PD30</strain>
    </source>
</reference>
<keyword evidence="2" id="KW-0067">ATP-binding</keyword>
<dbReference type="eggNOG" id="COG4185">
    <property type="taxonomic scope" value="Bacteria"/>
</dbReference>
<dbReference type="GO" id="GO:0005524">
    <property type="term" value="F:ATP binding"/>
    <property type="evidence" value="ECO:0007669"/>
    <property type="project" value="UniProtKB-KW"/>
</dbReference>